<dbReference type="PANTHER" id="PTHR38102:SF1">
    <property type="entry name" value="PERIPLASMIC CHAPERONE SPY"/>
    <property type="match status" value="1"/>
</dbReference>
<organism evidence="6 7">
    <name type="scientific">Alteromonas hispanica</name>
    <dbReference type="NCBI Taxonomy" id="315421"/>
    <lineage>
        <taxon>Bacteria</taxon>
        <taxon>Pseudomonadati</taxon>
        <taxon>Pseudomonadota</taxon>
        <taxon>Gammaproteobacteria</taxon>
        <taxon>Alteromonadales</taxon>
        <taxon>Alteromonadaceae</taxon>
        <taxon>Alteromonas/Salinimonas group</taxon>
        <taxon>Alteromonas</taxon>
    </lineage>
</organism>
<name>A0A6L9MYW9_9ALTE</name>
<dbReference type="EMBL" id="JAAAWP010000011">
    <property type="protein sequence ID" value="NDW22890.1"/>
    <property type="molecule type" value="Genomic_DNA"/>
</dbReference>
<gene>
    <name evidence="6" type="ORF">GTW09_15310</name>
</gene>
<evidence type="ECO:0000256" key="2">
    <source>
        <dbReference type="ARBA" id="ARBA00008441"/>
    </source>
</evidence>
<feature type="signal peptide" evidence="5">
    <location>
        <begin position="1"/>
        <end position="22"/>
    </location>
</feature>
<keyword evidence="4" id="KW-0574">Periplasm</keyword>
<dbReference type="GO" id="GO:0051082">
    <property type="term" value="F:unfolded protein binding"/>
    <property type="evidence" value="ECO:0007669"/>
    <property type="project" value="TreeGrafter"/>
</dbReference>
<dbReference type="Pfam" id="PF07813">
    <property type="entry name" value="LTXXQ"/>
    <property type="match status" value="2"/>
</dbReference>
<dbReference type="InterPro" id="IPR012899">
    <property type="entry name" value="LTXXQ"/>
</dbReference>
<comment type="caution">
    <text evidence="6">The sequence shown here is derived from an EMBL/GenBank/DDBJ whole genome shotgun (WGS) entry which is preliminary data.</text>
</comment>
<evidence type="ECO:0000256" key="4">
    <source>
        <dbReference type="ARBA" id="ARBA00022764"/>
    </source>
</evidence>
<comment type="similarity">
    <text evidence="2">Belongs to the CpxP/Spy family.</text>
</comment>
<dbReference type="GO" id="GO:0030288">
    <property type="term" value="C:outer membrane-bounded periplasmic space"/>
    <property type="evidence" value="ECO:0007669"/>
    <property type="project" value="TreeGrafter"/>
</dbReference>
<protein>
    <recommendedName>
        <fullName evidence="8">Periplasmic heavy metal sensor</fullName>
    </recommendedName>
</protein>
<evidence type="ECO:0008006" key="8">
    <source>
        <dbReference type="Google" id="ProtNLM"/>
    </source>
</evidence>
<keyword evidence="3 5" id="KW-0732">Signal</keyword>
<feature type="chain" id="PRO_5026805355" description="Periplasmic heavy metal sensor" evidence="5">
    <location>
        <begin position="23"/>
        <end position="301"/>
    </location>
</feature>
<keyword evidence="7" id="KW-1185">Reference proteome</keyword>
<evidence type="ECO:0000256" key="5">
    <source>
        <dbReference type="SAM" id="SignalP"/>
    </source>
</evidence>
<reference evidence="6 7" key="1">
    <citation type="submission" date="2020-01" db="EMBL/GenBank/DDBJ databases">
        <title>Genomes of bacteria type strains.</title>
        <authorList>
            <person name="Chen J."/>
            <person name="Zhu S."/>
            <person name="Yang J."/>
        </authorList>
    </citation>
    <scope>NUCLEOTIDE SEQUENCE [LARGE SCALE GENOMIC DNA]</scope>
    <source>
        <strain evidence="6 7">LMG 22958</strain>
    </source>
</reference>
<dbReference type="RefSeq" id="WP_163112578.1">
    <property type="nucleotide sequence ID" value="NZ_JAAAWP010000011.1"/>
</dbReference>
<accession>A0A6L9MYW9</accession>
<evidence type="ECO:0000313" key="7">
    <source>
        <dbReference type="Proteomes" id="UP000478837"/>
    </source>
</evidence>
<evidence type="ECO:0000256" key="1">
    <source>
        <dbReference type="ARBA" id="ARBA00004418"/>
    </source>
</evidence>
<dbReference type="Proteomes" id="UP000478837">
    <property type="component" value="Unassembled WGS sequence"/>
</dbReference>
<evidence type="ECO:0000313" key="6">
    <source>
        <dbReference type="EMBL" id="NDW22890.1"/>
    </source>
</evidence>
<comment type="subcellular location">
    <subcellularLocation>
        <location evidence="1">Periplasm</location>
    </subcellularLocation>
</comment>
<dbReference type="AlphaFoldDB" id="A0A6L9MYW9"/>
<dbReference type="Gene3D" id="1.20.120.1490">
    <property type="match status" value="2"/>
</dbReference>
<dbReference type="PANTHER" id="PTHR38102">
    <property type="entry name" value="PERIPLASMIC CHAPERONE SPY"/>
    <property type="match status" value="1"/>
</dbReference>
<dbReference type="InterPro" id="IPR052211">
    <property type="entry name" value="Cpx_auxiliary_protein"/>
</dbReference>
<evidence type="ECO:0000256" key="3">
    <source>
        <dbReference type="ARBA" id="ARBA00022729"/>
    </source>
</evidence>
<sequence>MKKLLIASAIIATVGIGSFAYAKPHGSEMHHHDTVKSSVKNMVKQLRGLSLTDAQKDEVKSLIATFKEETANARRARKEDRKHNGFDRQTLVEATDAELIEIIKQRIAKQTKKHLAVAALQHDIFNVLTAEQQATLNQRHQAFKEKREGMRQEMLTSARERRGGSYQERHDSYEGQRRGFAHDFARGPAQNMDIEFFDNITLSEEQKAAIADIRGTQKENRALHRETFKAFKHAQRELIKSDNFTEEAFLAIAAQYEDELVSAALDKVKSKKAMLAVLTDDQKNALKSNRREARGLMELLN</sequence>
<proteinExistence type="inferred from homology"/>